<feature type="compositionally biased region" description="Basic and acidic residues" evidence="1">
    <location>
        <begin position="172"/>
        <end position="186"/>
    </location>
</feature>
<evidence type="ECO:0000313" key="3">
    <source>
        <dbReference type="Proteomes" id="UP000054007"/>
    </source>
</evidence>
<dbReference type="Proteomes" id="UP000054007">
    <property type="component" value="Unassembled WGS sequence"/>
</dbReference>
<keyword evidence="3" id="KW-1185">Reference proteome</keyword>
<dbReference type="AlphaFoldDB" id="A0A0D7AUD8"/>
<dbReference type="EMBL" id="KN880938">
    <property type="protein sequence ID" value="KIY61464.1"/>
    <property type="molecule type" value="Genomic_DNA"/>
</dbReference>
<evidence type="ECO:0000256" key="1">
    <source>
        <dbReference type="SAM" id="MobiDB-lite"/>
    </source>
</evidence>
<feature type="region of interest" description="Disordered" evidence="1">
    <location>
        <begin position="128"/>
        <end position="190"/>
    </location>
</feature>
<feature type="compositionally biased region" description="Acidic residues" evidence="1">
    <location>
        <begin position="33"/>
        <end position="42"/>
    </location>
</feature>
<dbReference type="OrthoDB" id="3039781at2759"/>
<organism evidence="2 3">
    <name type="scientific">Cylindrobasidium torrendii FP15055 ss-10</name>
    <dbReference type="NCBI Taxonomy" id="1314674"/>
    <lineage>
        <taxon>Eukaryota</taxon>
        <taxon>Fungi</taxon>
        <taxon>Dikarya</taxon>
        <taxon>Basidiomycota</taxon>
        <taxon>Agaricomycotina</taxon>
        <taxon>Agaricomycetes</taxon>
        <taxon>Agaricomycetidae</taxon>
        <taxon>Agaricales</taxon>
        <taxon>Marasmiineae</taxon>
        <taxon>Physalacriaceae</taxon>
        <taxon>Cylindrobasidium</taxon>
    </lineage>
</organism>
<gene>
    <name evidence="2" type="ORF">CYLTODRAFT_459845</name>
</gene>
<dbReference type="STRING" id="1314674.A0A0D7AUD8"/>
<proteinExistence type="predicted"/>
<sequence>MGYFRSSQTSCILGLHSDSSSFLTTRRASTPADDLDEKEEDQAAENLGGLRSRLMASAVPSPSALKMIPGLQMNRTLLSRVLPKQIGPQHGFSSHAPSHQLRNFLSFERHNVLGECTYKRLCERNIWAGPTSDANRGHKQRERIRDSEQLECVVGATSPRPQPPGADPPPNEDGRHDDPPLRRDLESVQPTSDVHAVITNNFAPSESIPEPQEQNLTQIARERDKKNDSDKHNFQELMEREQSGAANVKGAHEMIQELVSQLERQKTNSHTILKAFVKVRDALGALKLRLEVGGVLIANGHGGNLEVTKDPPKFSWMPVMGRLETILFVGASCYCEQGYSQRTGLTWISKWFVLYVVATVFLPMSSRLRTTVAQEDPKSKNIALREASKLSKALKRNNACVDICTNRRGAQWERRCYPGRCKEHLGEFNAVLKTRAVRSGLRIYHRERTF</sequence>
<protein>
    <submittedName>
        <fullName evidence="2">Uncharacterized protein</fullName>
    </submittedName>
</protein>
<evidence type="ECO:0000313" key="2">
    <source>
        <dbReference type="EMBL" id="KIY61464.1"/>
    </source>
</evidence>
<name>A0A0D7AUD8_9AGAR</name>
<reference evidence="2 3" key="1">
    <citation type="journal article" date="2015" name="Fungal Genet. Biol.">
        <title>Evolution of novel wood decay mechanisms in Agaricales revealed by the genome sequences of Fistulina hepatica and Cylindrobasidium torrendii.</title>
        <authorList>
            <person name="Floudas D."/>
            <person name="Held B.W."/>
            <person name="Riley R."/>
            <person name="Nagy L.G."/>
            <person name="Koehler G."/>
            <person name="Ransdell A.S."/>
            <person name="Younus H."/>
            <person name="Chow J."/>
            <person name="Chiniquy J."/>
            <person name="Lipzen A."/>
            <person name="Tritt A."/>
            <person name="Sun H."/>
            <person name="Haridas S."/>
            <person name="LaButti K."/>
            <person name="Ohm R.A."/>
            <person name="Kues U."/>
            <person name="Blanchette R.A."/>
            <person name="Grigoriev I.V."/>
            <person name="Minto R.E."/>
            <person name="Hibbett D.S."/>
        </authorList>
    </citation>
    <scope>NUCLEOTIDE SEQUENCE [LARGE SCALE GENOMIC DNA]</scope>
    <source>
        <strain evidence="2 3">FP15055 ss-10</strain>
    </source>
</reference>
<feature type="compositionally biased region" description="Pro residues" evidence="1">
    <location>
        <begin position="160"/>
        <end position="171"/>
    </location>
</feature>
<feature type="region of interest" description="Disordered" evidence="1">
    <location>
        <begin position="23"/>
        <end position="42"/>
    </location>
</feature>
<accession>A0A0D7AUD8</accession>